<dbReference type="PANTHER" id="PTHR48111:SF39">
    <property type="entry name" value="TRANSCRIPTIONAL REGULATORY PROTEIN CPXR"/>
    <property type="match status" value="1"/>
</dbReference>
<feature type="domain" description="OmpR/PhoB-type" evidence="11">
    <location>
        <begin position="127"/>
        <end position="226"/>
    </location>
</feature>
<evidence type="ECO:0000256" key="4">
    <source>
        <dbReference type="ARBA" id="ARBA00023012"/>
    </source>
</evidence>
<dbReference type="PROSITE" id="PS51755">
    <property type="entry name" value="OMPR_PHOB"/>
    <property type="match status" value="1"/>
</dbReference>
<dbReference type="GO" id="GO:0032993">
    <property type="term" value="C:protein-DNA complex"/>
    <property type="evidence" value="ECO:0007669"/>
    <property type="project" value="TreeGrafter"/>
</dbReference>
<dbReference type="InterPro" id="IPR058124">
    <property type="entry name" value="CpxR-like_REC"/>
</dbReference>
<dbReference type="InterPro" id="IPR036388">
    <property type="entry name" value="WH-like_DNA-bd_sf"/>
</dbReference>
<evidence type="ECO:0000256" key="8">
    <source>
        <dbReference type="PROSITE-ProRule" id="PRU00169"/>
    </source>
</evidence>
<reference evidence="13" key="1">
    <citation type="journal article" date="2017" name="Proc. Natl. Acad. Sci. U.S.A.">
        <title>Simulation of Deepwater Horizon oil plume reveals substrate specialization within a complex community of hydrocarbon degraders.</title>
        <authorList>
            <person name="Hu P."/>
            <person name="Dubinsky E.A."/>
            <person name="Probst A.J."/>
            <person name="Wang J."/>
            <person name="Sieber C.M.K."/>
            <person name="Tom L.M."/>
            <person name="Gardinali P."/>
            <person name="Banfield J.F."/>
            <person name="Atlas R.M."/>
            <person name="Andersen G.L."/>
        </authorList>
    </citation>
    <scope>NUCLEOTIDE SEQUENCE [LARGE SCALE GENOMIC DNA]</scope>
</reference>
<comment type="caution">
    <text evidence="12">The sequence shown here is derived from an EMBL/GenBank/DDBJ whole genome shotgun (WGS) entry which is preliminary data.</text>
</comment>
<keyword evidence="4" id="KW-0902">Two-component regulatory system</keyword>
<dbReference type="Gene3D" id="1.10.10.10">
    <property type="entry name" value="Winged helix-like DNA-binding domain superfamily/Winged helix DNA-binding domain"/>
    <property type="match status" value="1"/>
</dbReference>
<dbReference type="InterPro" id="IPR039420">
    <property type="entry name" value="WalR-like"/>
</dbReference>
<dbReference type="Gene3D" id="3.40.50.2300">
    <property type="match status" value="1"/>
</dbReference>
<dbReference type="Pfam" id="PF00072">
    <property type="entry name" value="Response_reg"/>
    <property type="match status" value="1"/>
</dbReference>
<evidence type="ECO:0000256" key="9">
    <source>
        <dbReference type="PROSITE-ProRule" id="PRU01091"/>
    </source>
</evidence>
<keyword evidence="6 9" id="KW-0238">DNA-binding</keyword>
<keyword evidence="3 8" id="KW-0597">Phosphoprotein</keyword>
<dbReference type="InterPro" id="IPR011006">
    <property type="entry name" value="CheY-like_superfamily"/>
</dbReference>
<dbReference type="Pfam" id="PF00486">
    <property type="entry name" value="Trans_reg_C"/>
    <property type="match status" value="1"/>
</dbReference>
<dbReference type="SUPFAM" id="SSF52172">
    <property type="entry name" value="CheY-like"/>
    <property type="match status" value="1"/>
</dbReference>
<feature type="DNA-binding region" description="OmpR/PhoB-type" evidence="9">
    <location>
        <begin position="127"/>
        <end position="226"/>
    </location>
</feature>
<evidence type="ECO:0000256" key="6">
    <source>
        <dbReference type="ARBA" id="ARBA00023125"/>
    </source>
</evidence>
<dbReference type="SMART" id="SM00448">
    <property type="entry name" value="REC"/>
    <property type="match status" value="1"/>
</dbReference>
<comment type="subcellular location">
    <subcellularLocation>
        <location evidence="1">Cytoplasm</location>
    </subcellularLocation>
</comment>
<dbReference type="Gene3D" id="6.10.250.690">
    <property type="match status" value="1"/>
</dbReference>
<keyword evidence="2" id="KW-0963">Cytoplasm</keyword>
<evidence type="ECO:0000259" key="10">
    <source>
        <dbReference type="PROSITE" id="PS50110"/>
    </source>
</evidence>
<evidence type="ECO:0000313" key="13">
    <source>
        <dbReference type="Proteomes" id="UP000227088"/>
    </source>
</evidence>
<sequence length="229" mass="25835">MKILLVDDDQELCDLLARYLQREGIEVDQVHTGPGGLQQALTQPYDAMVLDIMLPGMTGLEVLTELRKKSQLPVVMLTAKGDEMDRIVGLEIGADDYLPKPCNPRELIARLRAVLRRSQSDSTVQDDDVIRIDELEIDHSQHHVLKNNEPLELTVTEYNILNTLITHLGKVVEKNQLAEEAMSRSLTLFDRSLDMHLSNLRKKLGVHDDGQTRIKTIRGIGYMYVAAQA</sequence>
<evidence type="ECO:0000256" key="3">
    <source>
        <dbReference type="ARBA" id="ARBA00022553"/>
    </source>
</evidence>
<dbReference type="CDD" id="cd00383">
    <property type="entry name" value="trans_reg_C"/>
    <property type="match status" value="1"/>
</dbReference>
<keyword evidence="5" id="KW-0805">Transcription regulation</keyword>
<evidence type="ECO:0000256" key="5">
    <source>
        <dbReference type="ARBA" id="ARBA00023015"/>
    </source>
</evidence>
<dbReference type="GO" id="GO:0006355">
    <property type="term" value="P:regulation of DNA-templated transcription"/>
    <property type="evidence" value="ECO:0007669"/>
    <property type="project" value="InterPro"/>
</dbReference>
<dbReference type="InterPro" id="IPR001867">
    <property type="entry name" value="OmpR/PhoB-type_DNA-bd"/>
</dbReference>
<evidence type="ECO:0000259" key="11">
    <source>
        <dbReference type="PROSITE" id="PS51755"/>
    </source>
</evidence>
<dbReference type="SUPFAM" id="SSF46894">
    <property type="entry name" value="C-terminal effector domain of the bipartite response regulators"/>
    <property type="match status" value="1"/>
</dbReference>
<evidence type="ECO:0000313" key="12">
    <source>
        <dbReference type="EMBL" id="OUS37383.1"/>
    </source>
</evidence>
<protein>
    <submittedName>
        <fullName evidence="12">DNA-binding response regulator</fullName>
    </submittedName>
</protein>
<dbReference type="AlphaFoldDB" id="A0A1Y5HNQ5"/>
<organism evidence="12 13">
    <name type="scientific">Oleispira antarctica</name>
    <dbReference type="NCBI Taxonomy" id="188908"/>
    <lineage>
        <taxon>Bacteria</taxon>
        <taxon>Pseudomonadati</taxon>
        <taxon>Pseudomonadota</taxon>
        <taxon>Gammaproteobacteria</taxon>
        <taxon>Oceanospirillales</taxon>
        <taxon>Oceanospirillaceae</taxon>
        <taxon>Oleispira</taxon>
    </lineage>
</organism>
<dbReference type="InterPro" id="IPR016032">
    <property type="entry name" value="Sig_transdc_resp-reg_C-effctor"/>
</dbReference>
<dbReference type="GO" id="GO:0000156">
    <property type="term" value="F:phosphorelay response regulator activity"/>
    <property type="evidence" value="ECO:0007669"/>
    <property type="project" value="TreeGrafter"/>
</dbReference>
<dbReference type="GO" id="GO:0005829">
    <property type="term" value="C:cytosol"/>
    <property type="evidence" value="ECO:0007669"/>
    <property type="project" value="TreeGrafter"/>
</dbReference>
<dbReference type="GO" id="GO:0000976">
    <property type="term" value="F:transcription cis-regulatory region binding"/>
    <property type="evidence" value="ECO:0007669"/>
    <property type="project" value="TreeGrafter"/>
</dbReference>
<dbReference type="Proteomes" id="UP000227088">
    <property type="component" value="Unassembled WGS sequence"/>
</dbReference>
<proteinExistence type="predicted"/>
<evidence type="ECO:0000256" key="2">
    <source>
        <dbReference type="ARBA" id="ARBA00022490"/>
    </source>
</evidence>
<dbReference type="CDD" id="cd17623">
    <property type="entry name" value="REC_OmpR_CpxR"/>
    <property type="match status" value="1"/>
</dbReference>
<dbReference type="InterPro" id="IPR001789">
    <property type="entry name" value="Sig_transdc_resp-reg_receiver"/>
</dbReference>
<feature type="domain" description="Response regulatory" evidence="10">
    <location>
        <begin position="2"/>
        <end position="115"/>
    </location>
</feature>
<gene>
    <name evidence="12" type="ORF">A9R00_11075</name>
</gene>
<dbReference type="PROSITE" id="PS50110">
    <property type="entry name" value="RESPONSE_REGULATORY"/>
    <property type="match status" value="1"/>
</dbReference>
<accession>A0A1Y5HNQ5</accession>
<dbReference type="FunFam" id="3.40.50.2300:FF:000001">
    <property type="entry name" value="DNA-binding response regulator PhoB"/>
    <property type="match status" value="1"/>
</dbReference>
<name>A0A1Y5HNQ5_OLEAN</name>
<evidence type="ECO:0000256" key="1">
    <source>
        <dbReference type="ARBA" id="ARBA00004496"/>
    </source>
</evidence>
<feature type="modified residue" description="4-aspartylphosphate" evidence="8">
    <location>
        <position position="51"/>
    </location>
</feature>
<dbReference type="SMART" id="SM00862">
    <property type="entry name" value="Trans_reg_C"/>
    <property type="match status" value="1"/>
</dbReference>
<evidence type="ECO:0000256" key="7">
    <source>
        <dbReference type="ARBA" id="ARBA00023163"/>
    </source>
</evidence>
<dbReference type="PANTHER" id="PTHR48111">
    <property type="entry name" value="REGULATOR OF RPOS"/>
    <property type="match status" value="1"/>
</dbReference>
<dbReference type="EMBL" id="MABE01000634">
    <property type="protein sequence ID" value="OUS37383.1"/>
    <property type="molecule type" value="Genomic_DNA"/>
</dbReference>
<keyword evidence="7" id="KW-0804">Transcription</keyword>